<evidence type="ECO:0000256" key="1">
    <source>
        <dbReference type="ARBA" id="ARBA00005189"/>
    </source>
</evidence>
<feature type="domain" description="Phospholipid/glycerol acyltransferase" evidence="6">
    <location>
        <begin position="91"/>
        <end position="204"/>
    </location>
</feature>
<dbReference type="Pfam" id="PF01553">
    <property type="entry name" value="Acyltransferase"/>
    <property type="match status" value="1"/>
</dbReference>
<proteinExistence type="predicted"/>
<dbReference type="GO" id="GO:0003841">
    <property type="term" value="F:1-acylglycerol-3-phosphate O-acyltransferase activity"/>
    <property type="evidence" value="ECO:0007669"/>
    <property type="project" value="TreeGrafter"/>
</dbReference>
<dbReference type="SUPFAM" id="SSF69593">
    <property type="entry name" value="Glycerol-3-phosphate (1)-acyltransferase"/>
    <property type="match status" value="1"/>
</dbReference>
<reference evidence="7 8" key="1">
    <citation type="submission" date="2017-03" db="EMBL/GenBank/DDBJ databases">
        <title>Draft Genome sequence of Marispirochaeta sp. strain JC444.</title>
        <authorList>
            <person name="Shivani Y."/>
            <person name="Subhash Y."/>
            <person name="Sasikala C."/>
            <person name="Ramana C."/>
        </authorList>
    </citation>
    <scope>NUCLEOTIDE SEQUENCE [LARGE SCALE GENOMIC DNA]</scope>
    <source>
        <strain evidence="7 8">JC444</strain>
    </source>
</reference>
<dbReference type="AlphaFoldDB" id="A0A1Y1RYC5"/>
<name>A0A1Y1RYC5_9SPIO</name>
<evidence type="ECO:0000256" key="3">
    <source>
        <dbReference type="ARBA" id="ARBA00022679"/>
    </source>
</evidence>
<dbReference type="CDD" id="cd07989">
    <property type="entry name" value="LPLAT_AGPAT-like"/>
    <property type="match status" value="1"/>
</dbReference>
<dbReference type="PANTHER" id="PTHR10434:SF64">
    <property type="entry name" value="1-ACYL-SN-GLYCEROL-3-PHOSPHATE ACYLTRANSFERASE-RELATED"/>
    <property type="match status" value="1"/>
</dbReference>
<evidence type="ECO:0000313" key="8">
    <source>
        <dbReference type="Proteomes" id="UP000192343"/>
    </source>
</evidence>
<sequence>MSCLSGPHTDTFPLLPLLSYILDNILEICLYSQGTFRACQGSLSRIIQFNRNRRRKPMLGRLFDSFVYLLIRVACRIESSELEKVPRTGPLLVVFNHINFLEAPLFYLLMRPRRIYGVMKVELSRVPVVKNIARRWGGIPLKRGAPPSAAFRKVGELLSEGAIIGLAPEGTRSRNGHLQKGNPGVVTLALQNDVPILPVAHYGSQNLWKNLKRFKRTQIHFKVGTPFKLAAPERVNKESRRLLTDQMMKQMALLLPPELRGEYSRVDEIGEDLIERLE</sequence>
<evidence type="ECO:0000256" key="2">
    <source>
        <dbReference type="ARBA" id="ARBA00022516"/>
    </source>
</evidence>
<dbReference type="EMBL" id="MWQY01000009">
    <property type="protein sequence ID" value="ORC35467.1"/>
    <property type="molecule type" value="Genomic_DNA"/>
</dbReference>
<keyword evidence="2" id="KW-0444">Lipid biosynthesis</keyword>
<evidence type="ECO:0000256" key="5">
    <source>
        <dbReference type="ARBA" id="ARBA00023315"/>
    </source>
</evidence>
<evidence type="ECO:0000256" key="4">
    <source>
        <dbReference type="ARBA" id="ARBA00023098"/>
    </source>
</evidence>
<dbReference type="InterPro" id="IPR002123">
    <property type="entry name" value="Plipid/glycerol_acylTrfase"/>
</dbReference>
<dbReference type="STRING" id="1963862.B4O97_09615"/>
<keyword evidence="4" id="KW-0443">Lipid metabolism</keyword>
<evidence type="ECO:0000313" key="7">
    <source>
        <dbReference type="EMBL" id="ORC35467.1"/>
    </source>
</evidence>
<dbReference type="GO" id="GO:0006654">
    <property type="term" value="P:phosphatidic acid biosynthetic process"/>
    <property type="evidence" value="ECO:0007669"/>
    <property type="project" value="TreeGrafter"/>
</dbReference>
<organism evidence="7 8">
    <name type="scientific">Marispirochaeta aestuarii</name>
    <dbReference type="NCBI Taxonomy" id="1963862"/>
    <lineage>
        <taxon>Bacteria</taxon>
        <taxon>Pseudomonadati</taxon>
        <taxon>Spirochaetota</taxon>
        <taxon>Spirochaetia</taxon>
        <taxon>Spirochaetales</taxon>
        <taxon>Spirochaetaceae</taxon>
        <taxon>Marispirochaeta</taxon>
    </lineage>
</organism>
<dbReference type="PANTHER" id="PTHR10434">
    <property type="entry name" value="1-ACYL-SN-GLYCEROL-3-PHOSPHATE ACYLTRANSFERASE"/>
    <property type="match status" value="1"/>
</dbReference>
<comment type="caution">
    <text evidence="7">The sequence shown here is derived from an EMBL/GenBank/DDBJ whole genome shotgun (WGS) entry which is preliminary data.</text>
</comment>
<dbReference type="SMART" id="SM00563">
    <property type="entry name" value="PlsC"/>
    <property type="match status" value="1"/>
</dbReference>
<protein>
    <recommendedName>
        <fullName evidence="6">Phospholipid/glycerol acyltransferase domain-containing protein</fullName>
    </recommendedName>
</protein>
<evidence type="ECO:0000259" key="6">
    <source>
        <dbReference type="SMART" id="SM00563"/>
    </source>
</evidence>
<keyword evidence="8" id="KW-1185">Reference proteome</keyword>
<keyword evidence="5" id="KW-0012">Acyltransferase</keyword>
<accession>A0A1Y1RYC5</accession>
<dbReference type="Proteomes" id="UP000192343">
    <property type="component" value="Unassembled WGS sequence"/>
</dbReference>
<comment type="pathway">
    <text evidence="1">Lipid metabolism.</text>
</comment>
<keyword evidence="3" id="KW-0808">Transferase</keyword>
<gene>
    <name evidence="7" type="ORF">B4O97_09615</name>
</gene>